<keyword evidence="1" id="KW-0812">Transmembrane</keyword>
<sequence length="302" mass="34625">MSWRNNLISLIIRPLNSVKDLFSRSNPSGYEILKSKSLDYSSGVSELPSVLILEILLKLPIQIILRCRCVCKTWNNLISEKYFAKNTSIVAYGFGFSDHYKVLRIVRRDHSGNECDIHGEIFTIGVDRKWRSFDDSSLAYMLSPCGIFLDGILYFVGYLTSGFLLAFDMEEERGRRITLPTELEGTPSNNIVLAVCNDNLCLSDKTDPHQLNIWTMKRDGVVESWSKEIILKLWISHGLLYLITTLKNGDLLMNWYPMVGYSDGLLSYNRKTKKCSKLQYTGISFPWEYLFLSPIVLCRAEP</sequence>
<gene>
    <name evidence="3" type="ORF">ACJIZ3_008787</name>
</gene>
<reference evidence="3 4" key="1">
    <citation type="submission" date="2024-12" db="EMBL/GenBank/DDBJ databases">
        <title>The unique morphological basis and parallel evolutionary history of personate flowers in Penstemon.</title>
        <authorList>
            <person name="Depatie T.H."/>
            <person name="Wessinger C.A."/>
        </authorList>
    </citation>
    <scope>NUCLEOTIDE SEQUENCE [LARGE SCALE GENOMIC DNA]</scope>
    <source>
        <strain evidence="3">WTNN_2</strain>
        <tissue evidence="3">Leaf</tissue>
    </source>
</reference>
<evidence type="ECO:0000259" key="2">
    <source>
        <dbReference type="PROSITE" id="PS50181"/>
    </source>
</evidence>
<dbReference type="Gene3D" id="1.20.1280.50">
    <property type="match status" value="1"/>
</dbReference>
<dbReference type="NCBIfam" id="TIGR01640">
    <property type="entry name" value="F_box_assoc_1"/>
    <property type="match status" value="1"/>
</dbReference>
<feature type="domain" description="F-box" evidence="2">
    <location>
        <begin position="41"/>
        <end position="87"/>
    </location>
</feature>
<dbReference type="Pfam" id="PF08268">
    <property type="entry name" value="FBA_3"/>
    <property type="match status" value="1"/>
</dbReference>
<dbReference type="InterPro" id="IPR050796">
    <property type="entry name" value="SCF_F-box_component"/>
</dbReference>
<dbReference type="AlphaFoldDB" id="A0ABD3TAQ8"/>
<dbReference type="CDD" id="cd22157">
    <property type="entry name" value="F-box_AtFBW1-like"/>
    <property type="match status" value="1"/>
</dbReference>
<dbReference type="InterPro" id="IPR017451">
    <property type="entry name" value="F-box-assoc_interact_dom"/>
</dbReference>
<keyword evidence="1" id="KW-1133">Transmembrane helix</keyword>
<dbReference type="InterPro" id="IPR036047">
    <property type="entry name" value="F-box-like_dom_sf"/>
</dbReference>
<name>A0ABD3TAQ8_9LAMI</name>
<dbReference type="PANTHER" id="PTHR31672:SF13">
    <property type="entry name" value="F-BOX PROTEIN CPR30-LIKE"/>
    <property type="match status" value="1"/>
</dbReference>
<dbReference type="PROSITE" id="PS50181">
    <property type="entry name" value="FBOX"/>
    <property type="match status" value="1"/>
</dbReference>
<dbReference type="PANTHER" id="PTHR31672">
    <property type="entry name" value="BNACNNG10540D PROTEIN"/>
    <property type="match status" value="1"/>
</dbReference>
<dbReference type="SMART" id="SM00256">
    <property type="entry name" value="FBOX"/>
    <property type="match status" value="1"/>
</dbReference>
<accession>A0ABD3TAQ8</accession>
<dbReference type="InterPro" id="IPR001810">
    <property type="entry name" value="F-box_dom"/>
</dbReference>
<organism evidence="3 4">
    <name type="scientific">Penstemon smallii</name>
    <dbReference type="NCBI Taxonomy" id="265156"/>
    <lineage>
        <taxon>Eukaryota</taxon>
        <taxon>Viridiplantae</taxon>
        <taxon>Streptophyta</taxon>
        <taxon>Embryophyta</taxon>
        <taxon>Tracheophyta</taxon>
        <taxon>Spermatophyta</taxon>
        <taxon>Magnoliopsida</taxon>
        <taxon>eudicotyledons</taxon>
        <taxon>Gunneridae</taxon>
        <taxon>Pentapetalae</taxon>
        <taxon>asterids</taxon>
        <taxon>lamiids</taxon>
        <taxon>Lamiales</taxon>
        <taxon>Plantaginaceae</taxon>
        <taxon>Cheloneae</taxon>
        <taxon>Penstemon</taxon>
    </lineage>
</organism>
<dbReference type="Pfam" id="PF00646">
    <property type="entry name" value="F-box"/>
    <property type="match status" value="1"/>
</dbReference>
<proteinExistence type="predicted"/>
<comment type="caution">
    <text evidence="3">The sequence shown here is derived from an EMBL/GenBank/DDBJ whole genome shotgun (WGS) entry which is preliminary data.</text>
</comment>
<evidence type="ECO:0000256" key="1">
    <source>
        <dbReference type="SAM" id="Phobius"/>
    </source>
</evidence>
<dbReference type="Proteomes" id="UP001634393">
    <property type="component" value="Unassembled WGS sequence"/>
</dbReference>
<dbReference type="SUPFAM" id="SSF81383">
    <property type="entry name" value="F-box domain"/>
    <property type="match status" value="1"/>
</dbReference>
<keyword evidence="1" id="KW-0472">Membrane</keyword>
<evidence type="ECO:0000313" key="4">
    <source>
        <dbReference type="Proteomes" id="UP001634393"/>
    </source>
</evidence>
<dbReference type="EMBL" id="JBJXBP010000004">
    <property type="protein sequence ID" value="KAL3834051.1"/>
    <property type="molecule type" value="Genomic_DNA"/>
</dbReference>
<dbReference type="InterPro" id="IPR013187">
    <property type="entry name" value="F-box-assoc_dom_typ3"/>
</dbReference>
<evidence type="ECO:0000313" key="3">
    <source>
        <dbReference type="EMBL" id="KAL3834051.1"/>
    </source>
</evidence>
<keyword evidence="4" id="KW-1185">Reference proteome</keyword>
<feature type="transmembrane region" description="Helical" evidence="1">
    <location>
        <begin position="147"/>
        <end position="167"/>
    </location>
</feature>
<protein>
    <recommendedName>
        <fullName evidence="2">F-box domain-containing protein</fullName>
    </recommendedName>
</protein>